<name>A0ACC3DJM0_9PEZI</name>
<evidence type="ECO:0000313" key="1">
    <source>
        <dbReference type="EMBL" id="KAK3076677.1"/>
    </source>
</evidence>
<accession>A0ACC3DJM0</accession>
<dbReference type="Proteomes" id="UP001186974">
    <property type="component" value="Unassembled WGS sequence"/>
</dbReference>
<protein>
    <submittedName>
        <fullName evidence="1">Uncharacterized protein</fullName>
    </submittedName>
</protein>
<keyword evidence="2" id="KW-1185">Reference proteome</keyword>
<organism evidence="1 2">
    <name type="scientific">Coniosporium uncinatum</name>
    <dbReference type="NCBI Taxonomy" id="93489"/>
    <lineage>
        <taxon>Eukaryota</taxon>
        <taxon>Fungi</taxon>
        <taxon>Dikarya</taxon>
        <taxon>Ascomycota</taxon>
        <taxon>Pezizomycotina</taxon>
        <taxon>Dothideomycetes</taxon>
        <taxon>Dothideomycetes incertae sedis</taxon>
        <taxon>Coniosporium</taxon>
    </lineage>
</organism>
<feature type="non-terminal residue" evidence="1">
    <location>
        <position position="1"/>
    </location>
</feature>
<evidence type="ECO:0000313" key="2">
    <source>
        <dbReference type="Proteomes" id="UP001186974"/>
    </source>
</evidence>
<comment type="caution">
    <text evidence="1">The sequence shown here is derived from an EMBL/GenBank/DDBJ whole genome shotgun (WGS) entry which is preliminary data.</text>
</comment>
<gene>
    <name evidence="1" type="ORF">LTS18_012360</name>
</gene>
<sequence length="244" mass="26481">DISAVPVGMDEGRRQRLAMVCWRFELAPPGRAGETTWRNLLLPGMHDQQRQQRQQQRQVKMEQHSQQDHEDPFGPLPAGISHDLLPDVSHGFDQAGFEDLGDLSNIGMSMNDLAAAPSGLGMENYSNGVDFTGGHIQICMDTGPVHADGMEAYHDMGQPEMGQHAIGSQSMDFVHLQTDPQLGHPEAQQWPEYSGFWDSGVYAGQSFDGVGTGAQANGEGVMTGEALLRSPLDGLRRDGTDAGL</sequence>
<dbReference type="EMBL" id="JAWDJW010003691">
    <property type="protein sequence ID" value="KAK3076677.1"/>
    <property type="molecule type" value="Genomic_DNA"/>
</dbReference>
<proteinExistence type="predicted"/>
<reference evidence="1" key="1">
    <citation type="submission" date="2024-09" db="EMBL/GenBank/DDBJ databases">
        <title>Black Yeasts Isolated from many extreme environments.</title>
        <authorList>
            <person name="Coleine C."/>
            <person name="Stajich J.E."/>
            <person name="Selbmann L."/>
        </authorList>
    </citation>
    <scope>NUCLEOTIDE SEQUENCE</scope>
    <source>
        <strain evidence="1">CCFEE 5737</strain>
    </source>
</reference>